<dbReference type="PANTHER" id="PTHR22911:SF137">
    <property type="entry name" value="SOLUTE CARRIER FAMILY 35 MEMBER G2-RELATED"/>
    <property type="match status" value="1"/>
</dbReference>
<feature type="transmembrane region" description="Helical" evidence="8">
    <location>
        <begin position="269"/>
        <end position="287"/>
    </location>
</feature>
<dbReference type="InterPro" id="IPR000620">
    <property type="entry name" value="EamA_dom"/>
</dbReference>
<comment type="similarity">
    <text evidence="2">Belongs to the EamA transporter family.</text>
</comment>
<feature type="transmembrane region" description="Helical" evidence="8">
    <location>
        <begin position="183"/>
        <end position="203"/>
    </location>
</feature>
<reference evidence="10" key="2">
    <citation type="submission" date="2019-11" db="EMBL/GenBank/DDBJ databases">
        <title>Whole genome comparisons of Staphylococcus agnetis isolates from cattle and chickens.</title>
        <authorList>
            <person name="Rhoads D."/>
            <person name="Shwani A."/>
            <person name="Adkins P."/>
            <person name="Calcutt M."/>
            <person name="Middleton J."/>
        </authorList>
    </citation>
    <scope>NUCLEOTIDE SEQUENCE</scope>
    <source>
        <strain evidence="10">1387</strain>
    </source>
</reference>
<evidence type="ECO:0000256" key="1">
    <source>
        <dbReference type="ARBA" id="ARBA00004651"/>
    </source>
</evidence>
<sequence length="304" mass="34634">MQDTSFKKGIMFSLIAYILWGTLPLYWALITGINAIETLMIRIILSLIFMLLLLPLMKQWTTFKNDLQQLIASPKKIIIIIIAGYVVTLNWGTFIYAIEAGYVLQTSLGYYINPLVSILLAMIFFKERFNRLEWLAIVIALTGVLYMTVKIGEFPFISLLLAFSFGIYGLLKKLVPLNAMSSITIETIVTTPMALIYILYMTFQHHLSIGFNLSSFWLLFSGAVTAIPLLSFSAGAIRIPLSLMGFIQYVGPTLIFILGIFVFKEPFNMDQFITFCFIWSGILIYVLSQIIKIYKRPTPLKYQD</sequence>
<evidence type="ECO:0000256" key="2">
    <source>
        <dbReference type="ARBA" id="ARBA00007362"/>
    </source>
</evidence>
<reference evidence="11 12" key="1">
    <citation type="submission" date="2017-04" db="EMBL/GenBank/DDBJ databases">
        <title>Staphylococcus agnetis, a potential pathogen in the broiler production.</title>
        <authorList>
            <person name="Poulsen L."/>
        </authorList>
    </citation>
    <scope>NUCLEOTIDE SEQUENCE [LARGE SCALE GENOMIC DNA]</scope>
    <source>
        <strain evidence="11 12">723_310714_2_2_spleen</strain>
    </source>
</reference>
<dbReference type="InterPro" id="IPR004626">
    <property type="entry name" value="RarD"/>
</dbReference>
<keyword evidence="7 8" id="KW-0472">Membrane</keyword>
<dbReference type="KEGG" id="sagq:EP23_03110"/>
<keyword evidence="5 8" id="KW-0812">Transmembrane</keyword>
<dbReference type="InterPro" id="IPR037185">
    <property type="entry name" value="EmrE-like"/>
</dbReference>
<feature type="transmembrane region" description="Helical" evidence="8">
    <location>
        <begin position="39"/>
        <end position="56"/>
    </location>
</feature>
<accession>A0A2T4MIW1</accession>
<evidence type="ECO:0000313" key="10">
    <source>
        <dbReference type="EMBL" id="NJI03335.1"/>
    </source>
</evidence>
<feature type="transmembrane region" description="Helical" evidence="8">
    <location>
        <begin position="215"/>
        <end position="234"/>
    </location>
</feature>
<feature type="transmembrane region" description="Helical" evidence="8">
    <location>
        <begin position="132"/>
        <end position="148"/>
    </location>
</feature>
<feature type="domain" description="EamA" evidence="9">
    <location>
        <begin position="8"/>
        <end position="148"/>
    </location>
</feature>
<protein>
    <submittedName>
        <fullName evidence="10">EamA family transporter RarD</fullName>
    </submittedName>
    <submittedName>
        <fullName evidence="11">Protein RarD</fullName>
    </submittedName>
</protein>
<feature type="transmembrane region" description="Helical" evidence="8">
    <location>
        <begin position="12"/>
        <end position="33"/>
    </location>
</feature>
<evidence type="ECO:0000256" key="8">
    <source>
        <dbReference type="SAM" id="Phobius"/>
    </source>
</evidence>
<dbReference type="GO" id="GO:0005886">
    <property type="term" value="C:plasma membrane"/>
    <property type="evidence" value="ECO:0007669"/>
    <property type="project" value="UniProtKB-SubCell"/>
</dbReference>
<evidence type="ECO:0000256" key="4">
    <source>
        <dbReference type="ARBA" id="ARBA00022475"/>
    </source>
</evidence>
<evidence type="ECO:0000256" key="7">
    <source>
        <dbReference type="ARBA" id="ARBA00023136"/>
    </source>
</evidence>
<dbReference type="Proteomes" id="UP000195208">
    <property type="component" value="Unassembled WGS sequence"/>
</dbReference>
<organism evidence="10 13">
    <name type="scientific">Staphylococcus agnetis</name>
    <dbReference type="NCBI Taxonomy" id="985762"/>
    <lineage>
        <taxon>Bacteria</taxon>
        <taxon>Bacillati</taxon>
        <taxon>Bacillota</taxon>
        <taxon>Bacilli</taxon>
        <taxon>Bacillales</taxon>
        <taxon>Staphylococcaceae</taxon>
        <taxon>Staphylococcus</taxon>
    </lineage>
</organism>
<dbReference type="EMBL" id="WMFL01000083">
    <property type="protein sequence ID" value="NJI03335.1"/>
    <property type="molecule type" value="Genomic_DNA"/>
</dbReference>
<keyword evidence="3" id="KW-0813">Transport</keyword>
<dbReference type="EMBL" id="NEFX01000001">
    <property type="protein sequence ID" value="OTW32109.1"/>
    <property type="molecule type" value="Genomic_DNA"/>
</dbReference>
<dbReference type="OrthoDB" id="369870at2"/>
<dbReference type="GeneID" id="57691556"/>
<keyword evidence="4" id="KW-1003">Cell membrane</keyword>
<feature type="transmembrane region" description="Helical" evidence="8">
    <location>
        <begin position="108"/>
        <end position="125"/>
    </location>
</feature>
<dbReference type="Proteomes" id="UP000646308">
    <property type="component" value="Unassembled WGS sequence"/>
</dbReference>
<gene>
    <name evidence="10" type="primary">rarD</name>
    <name evidence="11" type="ORF">B9M88_00085</name>
    <name evidence="10" type="ORF">GLV84_10895</name>
</gene>
<proteinExistence type="inferred from homology"/>
<evidence type="ECO:0000256" key="5">
    <source>
        <dbReference type="ARBA" id="ARBA00022692"/>
    </source>
</evidence>
<evidence type="ECO:0000256" key="3">
    <source>
        <dbReference type="ARBA" id="ARBA00022448"/>
    </source>
</evidence>
<evidence type="ECO:0000256" key="6">
    <source>
        <dbReference type="ARBA" id="ARBA00022989"/>
    </source>
</evidence>
<evidence type="ECO:0000259" key="9">
    <source>
        <dbReference type="Pfam" id="PF00892"/>
    </source>
</evidence>
<evidence type="ECO:0000313" key="11">
    <source>
        <dbReference type="EMBL" id="OTW32109.1"/>
    </source>
</evidence>
<dbReference type="PANTHER" id="PTHR22911">
    <property type="entry name" value="ACYL-MALONYL CONDENSING ENZYME-RELATED"/>
    <property type="match status" value="1"/>
</dbReference>
<dbReference type="NCBIfam" id="TIGR00688">
    <property type="entry name" value="rarD"/>
    <property type="match status" value="1"/>
</dbReference>
<comment type="subcellular location">
    <subcellularLocation>
        <location evidence="1">Cell membrane</location>
        <topology evidence="1">Multi-pass membrane protein</topology>
    </subcellularLocation>
</comment>
<dbReference type="SUPFAM" id="SSF103481">
    <property type="entry name" value="Multidrug resistance efflux transporter EmrE"/>
    <property type="match status" value="2"/>
</dbReference>
<evidence type="ECO:0000313" key="12">
    <source>
        <dbReference type="Proteomes" id="UP000195208"/>
    </source>
</evidence>
<feature type="transmembrane region" description="Helical" evidence="8">
    <location>
        <begin position="77"/>
        <end position="96"/>
    </location>
</feature>
<dbReference type="AlphaFoldDB" id="A0A2T4MIW1"/>
<dbReference type="Pfam" id="PF00892">
    <property type="entry name" value="EamA"/>
    <property type="match status" value="1"/>
</dbReference>
<name>A0A2T4MIW1_9STAP</name>
<comment type="caution">
    <text evidence="10">The sequence shown here is derived from an EMBL/GenBank/DDBJ whole genome shotgun (WGS) entry which is preliminary data.</text>
</comment>
<feature type="transmembrane region" description="Helical" evidence="8">
    <location>
        <begin position="154"/>
        <end position="171"/>
    </location>
</feature>
<feature type="transmembrane region" description="Helical" evidence="8">
    <location>
        <begin position="246"/>
        <end position="263"/>
    </location>
</feature>
<keyword evidence="12" id="KW-1185">Reference proteome</keyword>
<dbReference type="RefSeq" id="WP_060551057.1">
    <property type="nucleotide sequence ID" value="NZ_CP009623.1"/>
</dbReference>
<keyword evidence="6 8" id="KW-1133">Transmembrane helix</keyword>
<evidence type="ECO:0000313" key="13">
    <source>
        <dbReference type="Proteomes" id="UP000646308"/>
    </source>
</evidence>